<proteinExistence type="predicted"/>
<dbReference type="AlphaFoldDB" id="A0A8B3D799"/>
<dbReference type="InterPro" id="IPR027839">
    <property type="entry name" value="DUF4432"/>
</dbReference>
<dbReference type="CDD" id="cd09023">
    <property type="entry name" value="Aldose_epim_Ec_c4013"/>
    <property type="match status" value="1"/>
</dbReference>
<dbReference type="Gene3D" id="2.70.98.10">
    <property type="match status" value="1"/>
</dbReference>
<evidence type="ECO:0000313" key="3">
    <source>
        <dbReference type="Proteomes" id="UP000253437"/>
    </source>
</evidence>
<dbReference type="RefSeq" id="WP_114093211.1">
    <property type="nucleotide sequence ID" value="NZ_JACDWX010000236.1"/>
</dbReference>
<dbReference type="EMBL" id="QOUW02000288">
    <property type="protein sequence ID" value="RIV98441.1"/>
    <property type="molecule type" value="Genomic_DNA"/>
</dbReference>
<dbReference type="Pfam" id="PF14486">
    <property type="entry name" value="DUF4432"/>
    <property type="match status" value="1"/>
</dbReference>
<accession>A0A8B3D799</accession>
<dbReference type="GO" id="GO:0030246">
    <property type="term" value="F:carbohydrate binding"/>
    <property type="evidence" value="ECO:0007669"/>
    <property type="project" value="InterPro"/>
</dbReference>
<feature type="signal peptide" evidence="1">
    <location>
        <begin position="1"/>
        <end position="22"/>
    </location>
</feature>
<sequence>MKNSYIACTAMLLGLTTLPVSSAEFFLTNSALNQDVGDWKMTSRSLGFNPDLPFSIEKKRLHGGKQFGVDVLVIDNGILEVTLIPTRGMGIFDVKMDGERILGWDSPVKEIVNPAFIELESRNGLGWLDGFNEMLVRCGYEWTGHPGVDDNGQLLSLHGRVQNTPASTVKVIIDDNPPHRIRVQGTVSERTFKKAELVTHTELSILPSSNSFSLHDKLTNMSDYDDEYQIIYHSNFGRPILEKGAKFSAAVKEVSPFNNYAKAGLDSWQTYQGPTKGYDEMVFNLKPIGDDSGQSLAVLHNKKSDKGVALSYNVEQLPVLTLWKNTDTYKQGYVTGIEPGTSYAYNTKYQRPLGLVPTIRAGESKYFDLTYSVLRNQNEVKQALTEVAKIQQGQKVELISKPLVNLDN</sequence>
<gene>
    <name evidence="2" type="ORF">DS957_028795</name>
</gene>
<keyword evidence="1" id="KW-0732">Signal</keyword>
<protein>
    <submittedName>
        <fullName evidence="2">DUF4432 family protein</fullName>
    </submittedName>
</protein>
<dbReference type="InterPro" id="IPR014718">
    <property type="entry name" value="GH-type_carb-bd"/>
</dbReference>
<name>A0A8B3D799_VIBHA</name>
<evidence type="ECO:0000256" key="1">
    <source>
        <dbReference type="SAM" id="SignalP"/>
    </source>
</evidence>
<evidence type="ECO:0000313" key="2">
    <source>
        <dbReference type="EMBL" id="RIV98441.1"/>
    </source>
</evidence>
<feature type="chain" id="PRO_5032813544" evidence="1">
    <location>
        <begin position="23"/>
        <end position="408"/>
    </location>
</feature>
<reference evidence="2 3" key="1">
    <citation type="submission" date="2018-08" db="EMBL/GenBank/DDBJ databases">
        <title>Vibrio harveyi strains pathogenic to white snook Centropomus viridis Lockington (1877) and potential probiotic bacteria.</title>
        <authorList>
            <person name="Soto-Rodriguez S."/>
            <person name="Gomez-Gil B."/>
            <person name="Lozano-Olvera R."/>
        </authorList>
    </citation>
    <scope>NUCLEOTIDE SEQUENCE [LARGE SCALE GENOMIC DNA]</scope>
    <source>
        <strain evidence="2 3">CAIM 1508</strain>
    </source>
</reference>
<organism evidence="2 3">
    <name type="scientific">Vibrio harveyi</name>
    <name type="common">Beneckea harveyi</name>
    <dbReference type="NCBI Taxonomy" id="669"/>
    <lineage>
        <taxon>Bacteria</taxon>
        <taxon>Pseudomonadati</taxon>
        <taxon>Pseudomonadota</taxon>
        <taxon>Gammaproteobacteria</taxon>
        <taxon>Vibrionales</taxon>
        <taxon>Vibrionaceae</taxon>
        <taxon>Vibrio</taxon>
    </lineage>
</organism>
<comment type="caution">
    <text evidence="2">The sequence shown here is derived from an EMBL/GenBank/DDBJ whole genome shotgun (WGS) entry which is preliminary data.</text>
</comment>
<dbReference type="Proteomes" id="UP000253437">
    <property type="component" value="Unassembled WGS sequence"/>
</dbReference>